<dbReference type="InterPro" id="IPR036249">
    <property type="entry name" value="Thioredoxin-like_sf"/>
</dbReference>
<dbReference type="PANTHER" id="PTHR33558:SF1">
    <property type="entry name" value="GLUTAREDOXIN-LIKE PROTEIN C5ORF63 HOMOLOG"/>
    <property type="match status" value="1"/>
</dbReference>
<dbReference type="Proteomes" id="UP000185568">
    <property type="component" value="Unassembled WGS sequence"/>
</dbReference>
<dbReference type="AlphaFoldDB" id="A0A1Q8QA64"/>
<gene>
    <name evidence="1" type="ORF">BTO30_00680</name>
</gene>
<accession>A0A1Q8QA64</accession>
<comment type="caution">
    <text evidence="1">The sequence shown here is derived from an EMBL/GenBank/DDBJ whole genome shotgun (WGS) entry which is preliminary data.</text>
</comment>
<dbReference type="SUPFAM" id="SSF52833">
    <property type="entry name" value="Thioredoxin-like"/>
    <property type="match status" value="1"/>
</dbReference>
<name>A0A1Q8QA64_9BACI</name>
<dbReference type="PANTHER" id="PTHR33558">
    <property type="entry name" value="GLUTAREDOXIN-LIKE PROTEIN C5ORF63 HOMOLOG"/>
    <property type="match status" value="1"/>
</dbReference>
<reference evidence="1 2" key="1">
    <citation type="submission" date="2016-12" db="EMBL/GenBank/DDBJ databases">
        <title>Domibacillus antri genome sequencing.</title>
        <authorList>
            <person name="Verma A."/>
            <person name="Krishnamurthi S."/>
        </authorList>
    </citation>
    <scope>NUCLEOTIDE SEQUENCE [LARGE SCALE GENOMIC DNA]</scope>
    <source>
        <strain evidence="1 2">XD80</strain>
    </source>
</reference>
<sequence length="81" mass="9635">MDVFFYTRPNCHLCEEAKWVMKLVQEEIAMTLQERNIDESDEWTEKYGLMIPVVEYGGELVQYGQIDYVTVLEKLKQKVNK</sequence>
<evidence type="ECO:0000313" key="2">
    <source>
        <dbReference type="Proteomes" id="UP000185568"/>
    </source>
</evidence>
<protein>
    <submittedName>
        <fullName evidence="1">NrdH-redoxin</fullName>
    </submittedName>
</protein>
<dbReference type="Gene3D" id="3.40.30.10">
    <property type="entry name" value="Glutaredoxin"/>
    <property type="match status" value="1"/>
</dbReference>
<dbReference type="InterPro" id="IPR008554">
    <property type="entry name" value="Glutaredoxin-like"/>
</dbReference>
<keyword evidence="2" id="KW-1185">Reference proteome</keyword>
<organism evidence="1 2">
    <name type="scientific">Domibacillus antri</name>
    <dbReference type="NCBI Taxonomy" id="1714264"/>
    <lineage>
        <taxon>Bacteria</taxon>
        <taxon>Bacillati</taxon>
        <taxon>Bacillota</taxon>
        <taxon>Bacilli</taxon>
        <taxon>Bacillales</taxon>
        <taxon>Bacillaceae</taxon>
        <taxon>Domibacillus</taxon>
    </lineage>
</organism>
<dbReference type="STRING" id="1714264.BTO30_00680"/>
<dbReference type="Pfam" id="PF05768">
    <property type="entry name" value="Glrx-like"/>
    <property type="match status" value="1"/>
</dbReference>
<dbReference type="OrthoDB" id="32865at2"/>
<dbReference type="EMBL" id="MSDU01000003">
    <property type="protein sequence ID" value="OLN24228.1"/>
    <property type="molecule type" value="Genomic_DNA"/>
</dbReference>
<dbReference type="InterPro" id="IPR052565">
    <property type="entry name" value="Glutaredoxin-like_YDR286C"/>
</dbReference>
<proteinExistence type="predicted"/>
<evidence type="ECO:0000313" key="1">
    <source>
        <dbReference type="EMBL" id="OLN24228.1"/>
    </source>
</evidence>